<dbReference type="RefSeq" id="WP_079462292.1">
    <property type="nucleotide sequence ID" value="NZ_CSWP01000009.1"/>
</dbReference>
<evidence type="ECO:0000256" key="4">
    <source>
        <dbReference type="ARBA" id="ARBA00022723"/>
    </source>
</evidence>
<dbReference type="PROSITE" id="PS00630">
    <property type="entry name" value="IMP_2"/>
    <property type="match status" value="1"/>
</dbReference>
<dbReference type="GO" id="GO:0006020">
    <property type="term" value="P:inositol metabolic process"/>
    <property type="evidence" value="ECO:0007669"/>
    <property type="project" value="TreeGrafter"/>
</dbReference>
<feature type="binding site" evidence="7">
    <location>
        <position position="86"/>
    </location>
    <ligand>
        <name>Mg(2+)</name>
        <dbReference type="ChEBI" id="CHEBI:18420"/>
        <label>1</label>
        <note>catalytic</note>
    </ligand>
</feature>
<dbReference type="AlphaFoldDB" id="A0A0U0ZT00"/>
<dbReference type="InterPro" id="IPR033942">
    <property type="entry name" value="IMPase"/>
</dbReference>
<dbReference type="InterPro" id="IPR020550">
    <property type="entry name" value="Inositol_monophosphatase_CS"/>
</dbReference>
<proteinExistence type="inferred from homology"/>
<evidence type="ECO:0000256" key="8">
    <source>
        <dbReference type="RuleBase" id="RU364068"/>
    </source>
</evidence>
<dbReference type="EMBL" id="CSWP01000009">
    <property type="protein sequence ID" value="CPV66682.1"/>
    <property type="molecule type" value="Genomic_DNA"/>
</dbReference>
<comment type="catalytic activity">
    <reaction evidence="1 8">
        <text>a myo-inositol phosphate + H2O = myo-inositol + phosphate</text>
        <dbReference type="Rhea" id="RHEA:24056"/>
        <dbReference type="ChEBI" id="CHEBI:15377"/>
        <dbReference type="ChEBI" id="CHEBI:17268"/>
        <dbReference type="ChEBI" id="CHEBI:43474"/>
        <dbReference type="ChEBI" id="CHEBI:84139"/>
        <dbReference type="EC" id="3.1.3.25"/>
    </reaction>
</comment>
<feature type="binding site" evidence="7">
    <location>
        <position position="65"/>
    </location>
    <ligand>
        <name>Mg(2+)</name>
        <dbReference type="ChEBI" id="CHEBI:18420"/>
        <label>1</label>
        <note>catalytic</note>
    </ligand>
</feature>
<sequence length="267" mass="27356">MDYSGLCAAALDATASVVPLFVSGRPETVQLKGDRDVVTDLDVRIQDGITEYLSAAAPGIGVLGEEHTDDAPVELDAEWLWVLDPIDGTSNFVHGLPFCAISLALVHRGEPVVGVIRAPLLDRTYHAVRGGGAWLNGRPIAATSAAALGCSLVSLGDYAVGAGAAAQNQWRMALTADLAARVERIRMFGSAALDLAFVAEGATDGCVIVGNKSWDVAAGVVIAREAGAVVTDRGGRAFTIDSTSTVAAAPGISDELVAVCCNAAAAQ</sequence>
<dbReference type="Gene3D" id="3.40.190.80">
    <property type="match status" value="1"/>
</dbReference>
<evidence type="ECO:0000313" key="10">
    <source>
        <dbReference type="Proteomes" id="UP000045782"/>
    </source>
</evidence>
<feature type="binding site" evidence="7">
    <location>
        <position position="87"/>
    </location>
    <ligand>
        <name>Mg(2+)</name>
        <dbReference type="ChEBI" id="CHEBI:18420"/>
        <label>1</label>
        <note>catalytic</note>
    </ligand>
</feature>
<dbReference type="GO" id="GO:0007165">
    <property type="term" value="P:signal transduction"/>
    <property type="evidence" value="ECO:0007669"/>
    <property type="project" value="TreeGrafter"/>
</dbReference>
<dbReference type="EC" id="3.1.3.25" evidence="8"/>
<dbReference type="GO" id="GO:0046854">
    <property type="term" value="P:phosphatidylinositol phosphate biosynthetic process"/>
    <property type="evidence" value="ECO:0007669"/>
    <property type="project" value="InterPro"/>
</dbReference>
<gene>
    <name evidence="9" type="primary">impA_2</name>
    <name evidence="9" type="ORF">ERS075579_04055</name>
</gene>
<dbReference type="PANTHER" id="PTHR20854">
    <property type="entry name" value="INOSITOL MONOPHOSPHATASE"/>
    <property type="match status" value="1"/>
</dbReference>
<dbReference type="PRINTS" id="PR00377">
    <property type="entry name" value="IMPHPHTASES"/>
</dbReference>
<dbReference type="PROSITE" id="PS00629">
    <property type="entry name" value="IMP_1"/>
    <property type="match status" value="1"/>
</dbReference>
<dbReference type="Proteomes" id="UP000045782">
    <property type="component" value="Unassembled WGS sequence"/>
</dbReference>
<comment type="cofactor">
    <cofactor evidence="2 7 8">
        <name>Mg(2+)</name>
        <dbReference type="ChEBI" id="CHEBI:18420"/>
    </cofactor>
</comment>
<feature type="binding site" evidence="7">
    <location>
        <position position="215"/>
    </location>
    <ligand>
        <name>Mg(2+)</name>
        <dbReference type="ChEBI" id="CHEBI:18420"/>
        <label>1</label>
        <note>catalytic</note>
    </ligand>
</feature>
<evidence type="ECO:0000256" key="1">
    <source>
        <dbReference type="ARBA" id="ARBA00001033"/>
    </source>
</evidence>
<dbReference type="InterPro" id="IPR020583">
    <property type="entry name" value="Inositol_monoP_metal-BS"/>
</dbReference>
<dbReference type="SUPFAM" id="SSF56655">
    <property type="entry name" value="Carbohydrate phosphatase"/>
    <property type="match status" value="1"/>
</dbReference>
<dbReference type="CDD" id="cd01639">
    <property type="entry name" value="IMPase"/>
    <property type="match status" value="1"/>
</dbReference>
<keyword evidence="4 7" id="KW-0479">Metal-binding</keyword>
<evidence type="ECO:0000256" key="2">
    <source>
        <dbReference type="ARBA" id="ARBA00001946"/>
    </source>
</evidence>
<dbReference type="Pfam" id="PF00459">
    <property type="entry name" value="Inositol_P"/>
    <property type="match status" value="1"/>
</dbReference>
<comment type="similarity">
    <text evidence="3 8">Belongs to the inositol monophosphatase superfamily.</text>
</comment>
<accession>A0A0U0ZT00</accession>
<reference evidence="9 10" key="1">
    <citation type="submission" date="2015-03" db="EMBL/GenBank/DDBJ databases">
        <authorList>
            <person name="Murphy D."/>
        </authorList>
    </citation>
    <scope>NUCLEOTIDE SEQUENCE [LARGE SCALE GENOMIC DNA]</scope>
    <source>
        <strain evidence="9 10">PAP088</strain>
    </source>
</reference>
<evidence type="ECO:0000256" key="3">
    <source>
        <dbReference type="ARBA" id="ARBA00009759"/>
    </source>
</evidence>
<organism evidence="9 10">
    <name type="scientific">Mycobacteroides abscessus</name>
    <dbReference type="NCBI Taxonomy" id="36809"/>
    <lineage>
        <taxon>Bacteria</taxon>
        <taxon>Bacillati</taxon>
        <taxon>Actinomycetota</taxon>
        <taxon>Actinomycetes</taxon>
        <taxon>Mycobacteriales</taxon>
        <taxon>Mycobacteriaceae</taxon>
        <taxon>Mycobacteroides</taxon>
    </lineage>
</organism>
<evidence type="ECO:0000256" key="7">
    <source>
        <dbReference type="PIRSR" id="PIRSR600760-2"/>
    </source>
</evidence>
<evidence type="ECO:0000256" key="6">
    <source>
        <dbReference type="ARBA" id="ARBA00022842"/>
    </source>
</evidence>
<keyword evidence="5 8" id="KW-0378">Hydrolase</keyword>
<keyword evidence="6 7" id="KW-0460">Magnesium</keyword>
<name>A0A0U0ZT00_9MYCO</name>
<dbReference type="PANTHER" id="PTHR20854:SF4">
    <property type="entry name" value="INOSITOL-1-MONOPHOSPHATASE-RELATED"/>
    <property type="match status" value="1"/>
</dbReference>
<dbReference type="Gene3D" id="3.30.540.10">
    <property type="entry name" value="Fructose-1,6-Bisphosphatase, subunit A, domain 1"/>
    <property type="match status" value="1"/>
</dbReference>
<dbReference type="GO" id="GO:0046872">
    <property type="term" value="F:metal ion binding"/>
    <property type="evidence" value="ECO:0007669"/>
    <property type="project" value="UniProtKB-KW"/>
</dbReference>
<dbReference type="InterPro" id="IPR000760">
    <property type="entry name" value="Inositol_monophosphatase-like"/>
</dbReference>
<dbReference type="GO" id="GO:0008934">
    <property type="term" value="F:inositol monophosphate 1-phosphatase activity"/>
    <property type="evidence" value="ECO:0007669"/>
    <property type="project" value="InterPro"/>
</dbReference>
<evidence type="ECO:0000256" key="5">
    <source>
        <dbReference type="ARBA" id="ARBA00022801"/>
    </source>
</evidence>
<feature type="binding site" evidence="7">
    <location>
        <position position="84"/>
    </location>
    <ligand>
        <name>Mg(2+)</name>
        <dbReference type="ChEBI" id="CHEBI:18420"/>
        <label>1</label>
        <note>catalytic</note>
    </ligand>
</feature>
<protein>
    <recommendedName>
        <fullName evidence="8">Inositol-1-monophosphatase</fullName>
        <ecNumber evidence="8">3.1.3.25</ecNumber>
    </recommendedName>
</protein>
<evidence type="ECO:0000313" key="9">
    <source>
        <dbReference type="EMBL" id="CPV66682.1"/>
    </source>
</evidence>